<keyword evidence="2 3" id="KW-0040">ANK repeat</keyword>
<dbReference type="PROSITE" id="PS50297">
    <property type="entry name" value="ANK_REP_REGION"/>
    <property type="match status" value="3"/>
</dbReference>
<dbReference type="PANTHER" id="PTHR24171:SF9">
    <property type="entry name" value="ANKYRIN REPEAT DOMAIN-CONTAINING PROTEIN 39"/>
    <property type="match status" value="1"/>
</dbReference>
<dbReference type="EMBL" id="CAJPDT010000117">
    <property type="protein sequence ID" value="CAF9939302.1"/>
    <property type="molecule type" value="Genomic_DNA"/>
</dbReference>
<accession>A0A8H3PEU5</accession>
<comment type="caution">
    <text evidence="4">The sequence shown here is derived from an EMBL/GenBank/DDBJ whole genome shotgun (WGS) entry which is preliminary data.</text>
</comment>
<dbReference type="Pfam" id="PF12796">
    <property type="entry name" value="Ank_2"/>
    <property type="match status" value="2"/>
</dbReference>
<dbReference type="Pfam" id="PF00023">
    <property type="entry name" value="Ank"/>
    <property type="match status" value="1"/>
</dbReference>
<feature type="repeat" description="ANK" evidence="3">
    <location>
        <begin position="375"/>
        <end position="407"/>
    </location>
</feature>
<dbReference type="InterPro" id="IPR002110">
    <property type="entry name" value="Ankyrin_rpt"/>
</dbReference>
<evidence type="ECO:0000256" key="1">
    <source>
        <dbReference type="ARBA" id="ARBA00022737"/>
    </source>
</evidence>
<evidence type="ECO:0000256" key="3">
    <source>
        <dbReference type="PROSITE-ProRule" id="PRU00023"/>
    </source>
</evidence>
<feature type="repeat" description="ANK" evidence="3">
    <location>
        <begin position="543"/>
        <end position="576"/>
    </location>
</feature>
<dbReference type="SMART" id="SM00248">
    <property type="entry name" value="ANK"/>
    <property type="match status" value="7"/>
</dbReference>
<organism evidence="4 5">
    <name type="scientific">Imshaugia aleurites</name>
    <dbReference type="NCBI Taxonomy" id="172621"/>
    <lineage>
        <taxon>Eukaryota</taxon>
        <taxon>Fungi</taxon>
        <taxon>Dikarya</taxon>
        <taxon>Ascomycota</taxon>
        <taxon>Pezizomycotina</taxon>
        <taxon>Lecanoromycetes</taxon>
        <taxon>OSLEUM clade</taxon>
        <taxon>Lecanoromycetidae</taxon>
        <taxon>Lecanorales</taxon>
        <taxon>Lecanorineae</taxon>
        <taxon>Parmeliaceae</taxon>
        <taxon>Imshaugia</taxon>
    </lineage>
</organism>
<dbReference type="OrthoDB" id="539213at2759"/>
<dbReference type="PANTHER" id="PTHR24171">
    <property type="entry name" value="ANKYRIN REPEAT DOMAIN-CONTAINING PROTEIN 39-RELATED"/>
    <property type="match status" value="1"/>
</dbReference>
<protein>
    <recommendedName>
        <fullName evidence="6">Ankyrin</fullName>
    </recommendedName>
</protein>
<evidence type="ECO:0000313" key="5">
    <source>
        <dbReference type="Proteomes" id="UP000664534"/>
    </source>
</evidence>
<dbReference type="AlphaFoldDB" id="A0A8H3PEU5"/>
<sequence length="782" mass="85669">MDPLSITTAGLAFAGAVSTAAKCIQRLRAIRQAPVEIKLLLEEVLDLSGLLKQLEPTQSQKADHDGSQRTGTPVVGLDWQIARTSAKLQELDSLIQEHSSKPARFGIDHLGWAKGRQKANTLRGDLKVLRLNLTASLGANTSIQVDRVESAIERVNARQDETTRLLTALVGALHPQLPLTPPAFDFDTDATGCTFNIPIKDKDFKEDVSAHQPTDKIASMTRHQKSIATTGSAPNKGMQVYARKTTAHCKTWCSCTCHKKHVLRMKKPFTHAIGSFSFAYCGLPWVNASCDEKSCASKSLPSIAMTIQFPAWFLKRCLSTSLTYAPAAGPNINIKLPRTVDWTWKLWRYAPGGNLHAIKDLFAIGAASPYDVSPLGGSALHYAADHGQFEICRFLIDQGALTNQEDGFNKTPTELAWQKIFSGDLTEDEASTVANMFDDDEFLQSRQFTVLHKIILGLIPKRLQDELEYSTKEIDVVDSSGRTCVSWAAARGDEKSLKTLLQYGADPNLSDTQGSTPLHHVRDTACCDLLLTHGANIAARNSYGHTALHAVTRGKGSLPLIEALVQAGIDINAADNSGETALCNTTVAIEKYTDCVKYLLDNGADMGCVIDGTNNLLHNATAYDAHDIMHLLFARGADYTLTNVYGMTILHITARLASSETVRLLKHYGLTRIDTQALDHVGKSATDYVHEREEDSMDADFRAEFQDLVRSIETSQRKTSNLVHEMAALDMGKAGMLTCFTPVSADGCDDDDEYDTLFRNEGVAHGTPVFYDALEQPMEILI</sequence>
<evidence type="ECO:0000256" key="2">
    <source>
        <dbReference type="ARBA" id="ARBA00023043"/>
    </source>
</evidence>
<evidence type="ECO:0000313" key="4">
    <source>
        <dbReference type="EMBL" id="CAF9939302.1"/>
    </source>
</evidence>
<name>A0A8H3PEU5_9LECA</name>
<evidence type="ECO:0008006" key="6">
    <source>
        <dbReference type="Google" id="ProtNLM"/>
    </source>
</evidence>
<dbReference type="PRINTS" id="PR01415">
    <property type="entry name" value="ANKYRIN"/>
</dbReference>
<gene>
    <name evidence="4" type="ORF">IMSHALPRED_001287</name>
</gene>
<keyword evidence="1" id="KW-0677">Repeat</keyword>
<proteinExistence type="predicted"/>
<reference evidence="4" key="1">
    <citation type="submission" date="2021-03" db="EMBL/GenBank/DDBJ databases">
        <authorList>
            <person name="Tagirdzhanova G."/>
        </authorList>
    </citation>
    <scope>NUCLEOTIDE SEQUENCE</scope>
</reference>
<dbReference type="PROSITE" id="PS50088">
    <property type="entry name" value="ANK_REPEAT"/>
    <property type="match status" value="3"/>
</dbReference>
<dbReference type="Proteomes" id="UP000664534">
    <property type="component" value="Unassembled WGS sequence"/>
</dbReference>
<dbReference type="SUPFAM" id="SSF48403">
    <property type="entry name" value="Ankyrin repeat"/>
    <property type="match status" value="2"/>
</dbReference>
<dbReference type="Gene3D" id="1.25.40.20">
    <property type="entry name" value="Ankyrin repeat-containing domain"/>
    <property type="match status" value="3"/>
</dbReference>
<feature type="repeat" description="ANK" evidence="3">
    <location>
        <begin position="480"/>
        <end position="512"/>
    </location>
</feature>
<keyword evidence="5" id="KW-1185">Reference proteome</keyword>
<dbReference type="InterPro" id="IPR036770">
    <property type="entry name" value="Ankyrin_rpt-contain_sf"/>
</dbReference>